<evidence type="ECO:0000259" key="10">
    <source>
        <dbReference type="PROSITE" id="PS50850"/>
    </source>
</evidence>
<keyword evidence="5 9" id="KW-1133">Transmembrane helix</keyword>
<feature type="transmembrane region" description="Helical" evidence="9">
    <location>
        <begin position="277"/>
        <end position="296"/>
    </location>
</feature>
<dbReference type="InterPro" id="IPR020846">
    <property type="entry name" value="MFS_dom"/>
</dbReference>
<dbReference type="PANTHER" id="PTHR23501:SF87">
    <property type="entry name" value="SIDEROPHORE IRON TRANSPORTER 2"/>
    <property type="match status" value="1"/>
</dbReference>
<comment type="subcellular location">
    <subcellularLocation>
        <location evidence="1">Membrane</location>
        <topology evidence="1">Multi-pass membrane protein</topology>
    </subcellularLocation>
</comment>
<dbReference type="InterPro" id="IPR036259">
    <property type="entry name" value="MFS_trans_sf"/>
</dbReference>
<feature type="transmembrane region" description="Helical" evidence="9">
    <location>
        <begin position="555"/>
        <end position="573"/>
    </location>
</feature>
<dbReference type="SUPFAM" id="SSF103473">
    <property type="entry name" value="MFS general substrate transporter"/>
    <property type="match status" value="1"/>
</dbReference>
<feature type="transmembrane region" description="Helical" evidence="9">
    <location>
        <begin position="391"/>
        <end position="408"/>
    </location>
</feature>
<dbReference type="OrthoDB" id="2241241at2759"/>
<evidence type="ECO:0000256" key="4">
    <source>
        <dbReference type="ARBA" id="ARBA00022692"/>
    </source>
</evidence>
<comment type="similarity">
    <text evidence="2">Belongs to the major facilitator superfamily.</text>
</comment>
<dbReference type="InterPro" id="IPR011701">
    <property type="entry name" value="MFS"/>
</dbReference>
<feature type="transmembrane region" description="Helical" evidence="9">
    <location>
        <begin position="162"/>
        <end position="187"/>
    </location>
</feature>
<keyword evidence="6" id="KW-0406">Ion transport</keyword>
<dbReference type="PANTHER" id="PTHR23501">
    <property type="entry name" value="MAJOR FACILITATOR SUPERFAMILY"/>
    <property type="match status" value="1"/>
</dbReference>
<evidence type="ECO:0000256" key="9">
    <source>
        <dbReference type="SAM" id="Phobius"/>
    </source>
</evidence>
<evidence type="ECO:0000256" key="3">
    <source>
        <dbReference type="ARBA" id="ARBA00022448"/>
    </source>
</evidence>
<protein>
    <submittedName>
        <fullName evidence="11">Putative siderophore-dependent iron transporter</fullName>
    </submittedName>
</protein>
<gene>
    <name evidence="11" type="ORF">BDZ85DRAFT_257173</name>
</gene>
<dbReference type="PROSITE" id="PS50850">
    <property type="entry name" value="MFS"/>
    <property type="match status" value="1"/>
</dbReference>
<feature type="domain" description="Major facilitator superfamily (MFS) profile" evidence="10">
    <location>
        <begin position="72"/>
        <end position="577"/>
    </location>
</feature>
<feature type="compositionally biased region" description="Low complexity" evidence="8">
    <location>
        <begin position="52"/>
        <end position="66"/>
    </location>
</feature>
<keyword evidence="3" id="KW-0813">Transport</keyword>
<keyword evidence="12" id="KW-1185">Reference proteome</keyword>
<feature type="transmembrane region" description="Helical" evidence="9">
    <location>
        <begin position="308"/>
        <end position="326"/>
    </location>
</feature>
<dbReference type="FunFam" id="1.20.1250.20:FF:000197">
    <property type="entry name" value="Siderophore iron transporter 1"/>
    <property type="match status" value="1"/>
</dbReference>
<feature type="transmembrane region" description="Helical" evidence="9">
    <location>
        <begin position="199"/>
        <end position="222"/>
    </location>
</feature>
<proteinExistence type="inferred from homology"/>
<name>A0A6A6GNI2_9PEZI</name>
<dbReference type="EMBL" id="ML992502">
    <property type="protein sequence ID" value="KAF2227050.1"/>
    <property type="molecule type" value="Genomic_DNA"/>
</dbReference>
<dbReference type="GO" id="GO:0005886">
    <property type="term" value="C:plasma membrane"/>
    <property type="evidence" value="ECO:0007669"/>
    <property type="project" value="TreeGrafter"/>
</dbReference>
<evidence type="ECO:0000256" key="6">
    <source>
        <dbReference type="ARBA" id="ARBA00023065"/>
    </source>
</evidence>
<evidence type="ECO:0000256" key="5">
    <source>
        <dbReference type="ARBA" id="ARBA00022989"/>
    </source>
</evidence>
<feature type="transmembrane region" description="Helical" evidence="9">
    <location>
        <begin position="137"/>
        <end position="156"/>
    </location>
</feature>
<evidence type="ECO:0000256" key="8">
    <source>
        <dbReference type="SAM" id="MobiDB-lite"/>
    </source>
</evidence>
<reference evidence="12" key="1">
    <citation type="journal article" date="2020" name="Stud. Mycol.">
        <title>101 Dothideomycetes genomes: A test case for predicting lifestyles and emergence of pathogens.</title>
        <authorList>
            <person name="Haridas S."/>
            <person name="Albert R."/>
            <person name="Binder M."/>
            <person name="Bloem J."/>
            <person name="LaButti K."/>
            <person name="Salamov A."/>
            <person name="Andreopoulos B."/>
            <person name="Baker S."/>
            <person name="Barry K."/>
            <person name="Bills G."/>
            <person name="Bluhm B."/>
            <person name="Cannon C."/>
            <person name="Castanera R."/>
            <person name="Culley D."/>
            <person name="Daum C."/>
            <person name="Ezra D."/>
            <person name="Gonzalez J."/>
            <person name="Henrissat B."/>
            <person name="Kuo A."/>
            <person name="Liang C."/>
            <person name="Lipzen A."/>
            <person name="Lutzoni F."/>
            <person name="Magnuson J."/>
            <person name="Mondo S."/>
            <person name="Nolan M."/>
            <person name="Ohm R."/>
            <person name="Pangilinan J."/>
            <person name="Park H.-J."/>
            <person name="Ramirez L."/>
            <person name="Alfaro M."/>
            <person name="Sun H."/>
            <person name="Tritt A."/>
            <person name="Yoshinaga Y."/>
            <person name="Zwiers L.-H."/>
            <person name="Turgeon B."/>
            <person name="Goodwin S."/>
            <person name="Spatafora J."/>
            <person name="Crous P."/>
            <person name="Grigoriev I."/>
        </authorList>
    </citation>
    <scope>NUCLEOTIDE SEQUENCE [LARGE SCALE GENOMIC DNA]</scope>
    <source>
        <strain evidence="12">CECT 20119</strain>
    </source>
</reference>
<feature type="compositionally biased region" description="Basic and acidic residues" evidence="8">
    <location>
        <begin position="21"/>
        <end position="51"/>
    </location>
</feature>
<dbReference type="GO" id="GO:0015343">
    <property type="term" value="F:siderophore-iron transmembrane transporter activity"/>
    <property type="evidence" value="ECO:0007669"/>
    <property type="project" value="TreeGrafter"/>
</dbReference>
<evidence type="ECO:0000256" key="1">
    <source>
        <dbReference type="ARBA" id="ARBA00004141"/>
    </source>
</evidence>
<keyword evidence="7 9" id="KW-0472">Membrane</keyword>
<evidence type="ECO:0000313" key="11">
    <source>
        <dbReference type="EMBL" id="KAF2227050.1"/>
    </source>
</evidence>
<evidence type="ECO:0000256" key="2">
    <source>
        <dbReference type="ARBA" id="ARBA00008335"/>
    </source>
</evidence>
<feature type="transmembrane region" description="Helical" evidence="9">
    <location>
        <begin position="415"/>
        <end position="433"/>
    </location>
</feature>
<evidence type="ECO:0000256" key="7">
    <source>
        <dbReference type="ARBA" id="ARBA00023136"/>
    </source>
</evidence>
<dbReference type="Gene3D" id="1.20.1250.20">
    <property type="entry name" value="MFS general substrate transporter like domains"/>
    <property type="match status" value="2"/>
</dbReference>
<organism evidence="11 12">
    <name type="scientific">Elsinoe ampelina</name>
    <dbReference type="NCBI Taxonomy" id="302913"/>
    <lineage>
        <taxon>Eukaryota</taxon>
        <taxon>Fungi</taxon>
        <taxon>Dikarya</taxon>
        <taxon>Ascomycota</taxon>
        <taxon>Pezizomycotina</taxon>
        <taxon>Dothideomycetes</taxon>
        <taxon>Dothideomycetidae</taxon>
        <taxon>Myriangiales</taxon>
        <taxon>Elsinoaceae</taxon>
        <taxon>Elsinoe</taxon>
    </lineage>
</organism>
<sequence length="620" mass="67782">MFSRQHATDPNVISEASPLIPRDDERDYPFPRRRLSDHGERRVETFSERGSDYGSEPGSSSKSVSSPASKRAINIVYFGVLLIGSIKSLEEQTTFNFLPVATSSFKAHSLLATVAVVQSVTLAVIKPPISKVADVFGRLEAFALSMLFYIIGYVMQASADDAAAFIVATAFYATGQTGVQILSQIVIADISDLLDRTILSSFLDVPFMLSVWIGPVIAQLILKNLTWRWGYGIWAIIVPISFIPLAISLFSHRRDVKQRAQSPKPPALSSLSHQLDLVGLILLGGAITFILIPLTLHAHAFEERSKTMTGAFLALGLASLLGLIVYECSSKVGPNPIIPAHLFKSRTVVAGVALAFFYFMAFYLSVLPYFYSYLLVVHDQSVSAAGHITQMFTFSCTIAAVAVSFWIKRSRRYRFILICGCIFYSAGLIWMCFLKEGTSVMMLVGSQLTLGVGGGLIHGPAQLGVQAAVRHQDVATATALFLTFLEVGGAGGSAISGSIWSGTLLSKLEEYLPEETAEHAAAIFGDVNLAATKWPMGDPTRDAINRAYQETIRKILYVAVIVSLVLLPLALVMKNYKLDEIEQERGVPVLRHQPTYEQLTVSEIDESEAYSRRSSTSTIR</sequence>
<accession>A0A6A6GNI2</accession>
<feature type="transmembrane region" description="Helical" evidence="9">
    <location>
        <begin position="228"/>
        <end position="250"/>
    </location>
</feature>
<feature type="transmembrane region" description="Helical" evidence="9">
    <location>
        <begin position="347"/>
        <end position="371"/>
    </location>
</feature>
<feature type="region of interest" description="Disordered" evidence="8">
    <location>
        <begin position="1"/>
        <end position="66"/>
    </location>
</feature>
<keyword evidence="4 9" id="KW-0812">Transmembrane</keyword>
<dbReference type="Pfam" id="PF07690">
    <property type="entry name" value="MFS_1"/>
    <property type="match status" value="1"/>
</dbReference>
<dbReference type="Proteomes" id="UP000799538">
    <property type="component" value="Unassembled WGS sequence"/>
</dbReference>
<dbReference type="AlphaFoldDB" id="A0A6A6GNI2"/>
<evidence type="ECO:0000313" key="12">
    <source>
        <dbReference type="Proteomes" id="UP000799538"/>
    </source>
</evidence>